<gene>
    <name evidence="1" type="ORF">SAMN04488598_12532</name>
    <name evidence="2" type="ORF">SAMN04515652_12532</name>
</gene>
<dbReference type="RefSeq" id="WP_089720488.1">
    <property type="nucleotide sequence ID" value="NZ_FNBJ01000025.1"/>
</dbReference>
<proteinExistence type="predicted"/>
<protein>
    <submittedName>
        <fullName evidence="2">Uncharacterized protein</fullName>
    </submittedName>
</protein>
<evidence type="ECO:0000313" key="4">
    <source>
        <dbReference type="Proteomes" id="UP000199519"/>
    </source>
</evidence>
<reference evidence="3 4" key="1">
    <citation type="submission" date="2016-10" db="EMBL/GenBank/DDBJ databases">
        <authorList>
            <person name="Varghese N."/>
            <person name="Submissions S."/>
        </authorList>
    </citation>
    <scope>NUCLEOTIDE SEQUENCE [LARGE SCALE GENOMIC DNA]</scope>
    <source>
        <strain evidence="1 4">WG2</strain>
        <strain evidence="2 3">WG5</strain>
    </source>
</reference>
<dbReference type="EMBL" id="FOHG01000025">
    <property type="protein sequence ID" value="SET09990.1"/>
    <property type="molecule type" value="Genomic_DNA"/>
</dbReference>
<evidence type="ECO:0000313" key="1">
    <source>
        <dbReference type="EMBL" id="SDF80981.1"/>
    </source>
</evidence>
<dbReference type="Proteomes" id="UP000199519">
    <property type="component" value="Unassembled WGS sequence"/>
</dbReference>
<evidence type="ECO:0000313" key="3">
    <source>
        <dbReference type="Proteomes" id="UP000198612"/>
    </source>
</evidence>
<name>A0A1I0BU71_9FIRM</name>
<dbReference type="AlphaFoldDB" id="A0A1I0BU71"/>
<organism evidence="2 3">
    <name type="scientific">Halanaerobium congolense</name>
    <dbReference type="NCBI Taxonomy" id="54121"/>
    <lineage>
        <taxon>Bacteria</taxon>
        <taxon>Bacillati</taxon>
        <taxon>Bacillota</taxon>
        <taxon>Clostridia</taxon>
        <taxon>Halanaerobiales</taxon>
        <taxon>Halanaerobiaceae</taxon>
        <taxon>Halanaerobium</taxon>
    </lineage>
</organism>
<sequence>MRLKIILIIFAIIFLFQGIVGAAGVYLGSFAPQNDDSFSFSVSLPELEGDIISIYTVDEYFRSDNKKINSANLKLITQEGIIPLTSSQVNLEKDLLSKNQTLSFQFDLQSKYEPGLYKNILYLESSNFKSDLEIIFEIRPWMEILDGSNYKAIIDQQTLNHKELISSGQQKLIIRSNTDWKLKVLISEDTTDNLAIRIGTDSESRKVVDYQQEFVNLSAAQSVIASGMRTTDLSSGRAEIYYQLKIDDFKKITAGEKSYQLNFMLEKGS</sequence>
<dbReference type="EMBL" id="FNBJ01000025">
    <property type="protein sequence ID" value="SDF80981.1"/>
    <property type="molecule type" value="Genomic_DNA"/>
</dbReference>
<dbReference type="Proteomes" id="UP000198612">
    <property type="component" value="Unassembled WGS sequence"/>
</dbReference>
<keyword evidence="4" id="KW-1185">Reference proteome</keyword>
<accession>A0A1I0BU71</accession>
<evidence type="ECO:0000313" key="2">
    <source>
        <dbReference type="EMBL" id="SET09990.1"/>
    </source>
</evidence>